<comment type="subcellular location">
    <subcellularLocation>
        <location evidence="1">Cell membrane</location>
        <topology evidence="1">Multi-pass membrane protein</topology>
    </subcellularLocation>
</comment>
<keyword evidence="2" id="KW-0813">Transport</keyword>
<evidence type="ECO:0000256" key="4">
    <source>
        <dbReference type="ARBA" id="ARBA00022692"/>
    </source>
</evidence>
<dbReference type="STRING" id="1449976.KALB_2172"/>
<dbReference type="RefSeq" id="WP_030108287.1">
    <property type="nucleotide sequence ID" value="NZ_CP007155.1"/>
</dbReference>
<evidence type="ECO:0000256" key="7">
    <source>
        <dbReference type="SAM" id="Phobius"/>
    </source>
</evidence>
<dbReference type="InterPro" id="IPR050171">
    <property type="entry name" value="MFS_Transporters"/>
</dbReference>
<reference evidence="9 10" key="1">
    <citation type="journal article" date="2014" name="BMC Genomics">
        <title>Complete genome sequence of producer of the glycopeptide antibiotic Aculeximycin Kutzneria albida DSM 43870T, a representative of minor genus of Pseudonocardiaceae.</title>
        <authorList>
            <person name="Rebets Y."/>
            <person name="Tokovenko B."/>
            <person name="Lushchyk I."/>
            <person name="Ruckert C."/>
            <person name="Zaburannyi N."/>
            <person name="Bechthold A."/>
            <person name="Kalinowski J."/>
            <person name="Luzhetskyy A."/>
        </authorList>
    </citation>
    <scope>NUCLEOTIDE SEQUENCE [LARGE SCALE GENOMIC DNA]</scope>
    <source>
        <strain evidence="9">DSM 43870</strain>
    </source>
</reference>
<feature type="transmembrane region" description="Helical" evidence="7">
    <location>
        <begin position="366"/>
        <end position="386"/>
    </location>
</feature>
<feature type="transmembrane region" description="Helical" evidence="7">
    <location>
        <begin position="139"/>
        <end position="159"/>
    </location>
</feature>
<evidence type="ECO:0000313" key="10">
    <source>
        <dbReference type="Proteomes" id="UP000019225"/>
    </source>
</evidence>
<feature type="transmembrane region" description="Helical" evidence="7">
    <location>
        <begin position="213"/>
        <end position="234"/>
    </location>
</feature>
<dbReference type="GO" id="GO:0005886">
    <property type="term" value="C:plasma membrane"/>
    <property type="evidence" value="ECO:0007669"/>
    <property type="project" value="UniProtKB-SubCell"/>
</dbReference>
<dbReference type="eggNOG" id="COG2814">
    <property type="taxonomic scope" value="Bacteria"/>
</dbReference>
<accession>W5W4Z9</accession>
<evidence type="ECO:0000313" key="9">
    <source>
        <dbReference type="EMBL" id="AHH95541.1"/>
    </source>
</evidence>
<dbReference type="CDD" id="cd17329">
    <property type="entry name" value="MFS_MdtH_MDR_like"/>
    <property type="match status" value="1"/>
</dbReference>
<evidence type="ECO:0000256" key="6">
    <source>
        <dbReference type="ARBA" id="ARBA00023136"/>
    </source>
</evidence>
<keyword evidence="5 7" id="KW-1133">Transmembrane helix</keyword>
<dbReference type="GO" id="GO:0022857">
    <property type="term" value="F:transmembrane transporter activity"/>
    <property type="evidence" value="ECO:0007669"/>
    <property type="project" value="InterPro"/>
</dbReference>
<keyword evidence="6 7" id="KW-0472">Membrane</keyword>
<dbReference type="Pfam" id="PF07690">
    <property type="entry name" value="MFS_1"/>
    <property type="match status" value="1"/>
</dbReference>
<dbReference type="AlphaFoldDB" id="W5W4Z9"/>
<feature type="domain" description="Major facilitator superfamily (MFS) profile" evidence="8">
    <location>
        <begin position="14"/>
        <end position="388"/>
    </location>
</feature>
<evidence type="ECO:0000256" key="5">
    <source>
        <dbReference type="ARBA" id="ARBA00022989"/>
    </source>
</evidence>
<evidence type="ECO:0000256" key="1">
    <source>
        <dbReference type="ARBA" id="ARBA00004651"/>
    </source>
</evidence>
<dbReference type="PROSITE" id="PS50850">
    <property type="entry name" value="MFS"/>
    <property type="match status" value="1"/>
</dbReference>
<organism evidence="9 10">
    <name type="scientific">Kutzneria albida DSM 43870</name>
    <dbReference type="NCBI Taxonomy" id="1449976"/>
    <lineage>
        <taxon>Bacteria</taxon>
        <taxon>Bacillati</taxon>
        <taxon>Actinomycetota</taxon>
        <taxon>Actinomycetes</taxon>
        <taxon>Pseudonocardiales</taxon>
        <taxon>Pseudonocardiaceae</taxon>
        <taxon>Kutzneria</taxon>
    </lineage>
</organism>
<feature type="transmembrane region" description="Helical" evidence="7">
    <location>
        <begin position="165"/>
        <end position="187"/>
    </location>
</feature>
<dbReference type="InterPro" id="IPR020846">
    <property type="entry name" value="MFS_dom"/>
</dbReference>
<feature type="transmembrane region" description="Helical" evidence="7">
    <location>
        <begin position="277"/>
        <end position="297"/>
    </location>
</feature>
<keyword evidence="4 7" id="KW-0812">Transmembrane</keyword>
<keyword evidence="10" id="KW-1185">Reference proteome</keyword>
<feature type="transmembrane region" description="Helical" evidence="7">
    <location>
        <begin position="16"/>
        <end position="41"/>
    </location>
</feature>
<keyword evidence="3" id="KW-1003">Cell membrane</keyword>
<name>W5W4Z9_9PSEU</name>
<evidence type="ECO:0000256" key="3">
    <source>
        <dbReference type="ARBA" id="ARBA00022475"/>
    </source>
</evidence>
<evidence type="ECO:0000259" key="8">
    <source>
        <dbReference type="PROSITE" id="PS50850"/>
    </source>
</evidence>
<dbReference type="HOGENOM" id="CLU_001265_60_4_11"/>
<feature type="transmembrane region" description="Helical" evidence="7">
    <location>
        <begin position="303"/>
        <end position="328"/>
    </location>
</feature>
<evidence type="ECO:0000256" key="2">
    <source>
        <dbReference type="ARBA" id="ARBA00022448"/>
    </source>
</evidence>
<dbReference type="InterPro" id="IPR011701">
    <property type="entry name" value="MFS"/>
</dbReference>
<proteinExistence type="predicted"/>
<dbReference type="PANTHER" id="PTHR23517:SF2">
    <property type="entry name" value="MULTIDRUG RESISTANCE PROTEIN MDTH"/>
    <property type="match status" value="1"/>
</dbReference>
<dbReference type="Gene3D" id="1.20.1250.20">
    <property type="entry name" value="MFS general substrate transporter like domains"/>
    <property type="match status" value="1"/>
</dbReference>
<dbReference type="InterPro" id="IPR036259">
    <property type="entry name" value="MFS_trans_sf"/>
</dbReference>
<feature type="transmembrane region" description="Helical" evidence="7">
    <location>
        <begin position="48"/>
        <end position="72"/>
    </location>
</feature>
<dbReference type="KEGG" id="kal:KALB_2172"/>
<feature type="transmembrane region" description="Helical" evidence="7">
    <location>
        <begin position="246"/>
        <end position="265"/>
    </location>
</feature>
<dbReference type="PANTHER" id="PTHR23517">
    <property type="entry name" value="RESISTANCE PROTEIN MDTM, PUTATIVE-RELATED-RELATED"/>
    <property type="match status" value="1"/>
</dbReference>
<dbReference type="SUPFAM" id="SSF103473">
    <property type="entry name" value="MFS general substrate transporter"/>
    <property type="match status" value="1"/>
</dbReference>
<dbReference type="EMBL" id="CP007155">
    <property type="protein sequence ID" value="AHH95541.1"/>
    <property type="molecule type" value="Genomic_DNA"/>
</dbReference>
<gene>
    <name evidence="9" type="ORF">KALB_2172</name>
</gene>
<dbReference type="PATRIC" id="fig|1449976.3.peg.2169"/>
<protein>
    <submittedName>
        <fullName evidence="9">Major facilitator superfamily permease</fullName>
    </submittedName>
</protein>
<feature type="transmembrane region" description="Helical" evidence="7">
    <location>
        <begin position="340"/>
        <end position="360"/>
    </location>
</feature>
<feature type="transmembrane region" description="Helical" evidence="7">
    <location>
        <begin position="92"/>
        <end position="118"/>
    </location>
</feature>
<sequence>MRIALRSLQGLPAQYWWLWSGTLINALGGFVVPFMAIYLTVQLGYSTAFAGLAVTLYGVGNMLACLVGGILTDRLGRRPALLGAQVLAAVSMTGLGLAVDPICIGVFAFLVGAGLNAARPARAAMMADLVAPADRVRAYTLNFWAINLGFAVAPAMAGALAGNGFLWLFLANALANLLCGLIVYYKLPETSPTTTRSEARPRPRRESVLRDRFFLGFLVLTFLMAMVYQQYLVALPVQMTASGVPAAQYGLVMGLNGVAIVLLQLPIGKLTQRADPWVVLAVAALVAGIGFGLTTFASTALLYAATVVIWSVGEIANSPTSMAVVADLSPNSMRGRYQGVYNLAWGAASAVAPVLSGLAMQYAGTWLVWTACAVVGVLCAAGHLLLGRRRATAPPEPQPLPVPAVP</sequence>
<dbReference type="Proteomes" id="UP000019225">
    <property type="component" value="Chromosome"/>
</dbReference>
<dbReference type="OrthoDB" id="5379144at2"/>